<feature type="binding site" evidence="9">
    <location>
        <position position="357"/>
    </location>
    <ligand>
        <name>Mg(2+)</name>
        <dbReference type="ChEBI" id="CHEBI:18420"/>
        <label>2</label>
    </ligand>
</feature>
<comment type="cofactor">
    <cofactor evidence="9">
        <name>Mg(2+)</name>
        <dbReference type="ChEBI" id="CHEBI:18420"/>
    </cofactor>
    <text evidence="9">Binds 2 Mg(2+) per subunit.</text>
</comment>
<accession>A0A8S5L3W1</accession>
<reference evidence="11" key="1">
    <citation type="submission" date="2020-09" db="EMBL/GenBank/DDBJ databases">
        <title>Leviviricetes taxonomy.</title>
        <authorList>
            <person name="Stockdale S.R."/>
            <person name="Callanan J."/>
            <person name="Adriaenssens E.M."/>
            <person name="Kuhn J.H."/>
            <person name="Rumnieks J."/>
            <person name="Shkoporov A."/>
            <person name="Draper L.A."/>
            <person name="Ross P."/>
            <person name="Hill C."/>
        </authorList>
    </citation>
    <scope>NUCLEOTIDE SEQUENCE</scope>
</reference>
<evidence type="ECO:0000256" key="7">
    <source>
        <dbReference type="ARBA" id="ARBA00030248"/>
    </source>
</evidence>
<feature type="binding site" evidence="9">
    <location>
        <position position="271"/>
    </location>
    <ligand>
        <name>Mg(2+)</name>
        <dbReference type="ChEBI" id="CHEBI:18420"/>
        <label>2</label>
    </ligand>
</feature>
<dbReference type="InterPro" id="IPR005093">
    <property type="entry name" value="RNArep_beta"/>
</dbReference>
<evidence type="ECO:0000256" key="5">
    <source>
        <dbReference type="ARBA" id="ARBA00022741"/>
    </source>
</evidence>
<keyword evidence="6" id="KW-0693">Viral RNA replication</keyword>
<dbReference type="InterPro" id="IPR043502">
    <property type="entry name" value="DNA/RNA_pol_sf"/>
</dbReference>
<keyword evidence="12" id="KW-1185">Reference proteome</keyword>
<keyword evidence="4" id="KW-0548">Nucleotidyltransferase</keyword>
<evidence type="ECO:0000256" key="4">
    <source>
        <dbReference type="ARBA" id="ARBA00022695"/>
    </source>
</evidence>
<proteinExistence type="predicted"/>
<evidence type="ECO:0000256" key="2">
    <source>
        <dbReference type="ARBA" id="ARBA00022484"/>
    </source>
</evidence>
<dbReference type="RefSeq" id="YP_010769930.1">
    <property type="nucleotide sequence ID" value="NC_074112.1"/>
</dbReference>
<keyword evidence="3" id="KW-0808">Transferase</keyword>
<dbReference type="EMBL" id="BK014103">
    <property type="protein sequence ID" value="DAD52438.1"/>
    <property type="molecule type" value="Genomic_RNA"/>
</dbReference>
<feature type="binding site" evidence="9">
    <location>
        <position position="356"/>
    </location>
    <ligand>
        <name>Mg(2+)</name>
        <dbReference type="ChEBI" id="CHEBI:18420"/>
        <label>2</label>
    </ligand>
</feature>
<feature type="domain" description="RdRp catalytic" evidence="10">
    <location>
        <begin position="256"/>
        <end position="388"/>
    </location>
</feature>
<dbReference type="EC" id="2.7.7.48" evidence="1"/>
<dbReference type="GO" id="GO:0003968">
    <property type="term" value="F:RNA-directed RNA polymerase activity"/>
    <property type="evidence" value="ECO:0007669"/>
    <property type="project" value="UniProtKB-KW"/>
</dbReference>
<sequence length="547" mass="61127">MKPNQSWLSLDATLRVAEDVFDVIGTPVAKAAKCMIAGARFEEAVNASISPKDYGDALSFARDYQVVSLLRKSAFLETSIDRRQAALKKFLDAEKQCELTNTRIWSLLRNPLTAGSLNETENVDDLLGSLMKAQQIVYQILGPVPEELDFRFGPGSTSLVKGEITTPRKYSREIHVTPELYSYWRDIAGPTWCKTVENVQLISGSSISFVPKDAKTDRTIGIEPHLNIYAQLGIGAHMRKRFRPWIDLNVGQERNRFLAKVAQSCGLCTIDFSSASDTVSRAIVELLLPPTWCDLLDRVRSHRYLINGDEAVFHKHSSMGNGYTFELESIIFYALARASCWKGNPFFTEVVSVYGDDVILPQCFAQRFIALSEYCGFTVNREKSFLSGSFYESCGHDYFNGINVRPAFWKDLSPTFGFKAHNDIRRMAHRLLLPDLEKVATKVRKHAGRELGRCLIPEGYGDVGFIVPFDVACPSLIKAGRGYDGFTTKAVKYRTSKHDYTKDTRGLLAALDTSVEQSLSPVRGRGVYQVGRLTTFGSWVGIGADSH</sequence>
<dbReference type="Pfam" id="PF03431">
    <property type="entry name" value="RNA_replicase_B"/>
    <property type="match status" value="1"/>
</dbReference>
<evidence type="ECO:0000313" key="11">
    <source>
        <dbReference type="EMBL" id="DAD52438.1"/>
    </source>
</evidence>
<evidence type="ECO:0000256" key="6">
    <source>
        <dbReference type="ARBA" id="ARBA00022953"/>
    </source>
</evidence>
<dbReference type="KEGG" id="vg:80399088"/>
<dbReference type="SUPFAM" id="SSF56672">
    <property type="entry name" value="DNA/RNA polymerases"/>
    <property type="match status" value="1"/>
</dbReference>
<keyword evidence="2 11" id="KW-0696">RNA-directed RNA polymerase</keyword>
<dbReference type="GeneID" id="80399088"/>
<evidence type="ECO:0000256" key="8">
    <source>
        <dbReference type="ARBA" id="ARBA00048744"/>
    </source>
</evidence>
<organism evidence="11 12">
    <name type="scientific">ssRNA phage SRR5466725_15</name>
    <dbReference type="NCBI Taxonomy" id="2786413"/>
    <lineage>
        <taxon>Viruses</taxon>
        <taxon>Riboviria</taxon>
        <taxon>Orthornavirae</taxon>
        <taxon>Lenarviricota</taxon>
        <taxon>Leviviricetes</taxon>
        <taxon>Norzivirales</taxon>
        <taxon>Fiersviridae</taxon>
        <taxon>Tapikevirus</taxon>
        <taxon>Tapikevirus pelocola</taxon>
    </lineage>
</organism>
<evidence type="ECO:0000256" key="9">
    <source>
        <dbReference type="PIRSR" id="PIRSR605093-1"/>
    </source>
</evidence>
<keyword evidence="5" id="KW-0547">Nucleotide-binding</keyword>
<dbReference type="InterPro" id="IPR007096">
    <property type="entry name" value="RNA-dir_Rpol_cat_phage"/>
</dbReference>
<dbReference type="GO" id="GO:0046872">
    <property type="term" value="F:metal ion binding"/>
    <property type="evidence" value="ECO:0007669"/>
    <property type="project" value="UniProtKB-KW"/>
</dbReference>
<comment type="catalytic activity">
    <reaction evidence="8">
        <text>RNA(n) + a ribonucleoside 5'-triphosphate = RNA(n+1) + diphosphate</text>
        <dbReference type="Rhea" id="RHEA:21248"/>
        <dbReference type="Rhea" id="RHEA-COMP:14527"/>
        <dbReference type="Rhea" id="RHEA-COMP:17342"/>
        <dbReference type="ChEBI" id="CHEBI:33019"/>
        <dbReference type="ChEBI" id="CHEBI:61557"/>
        <dbReference type="ChEBI" id="CHEBI:140395"/>
        <dbReference type="EC" id="2.7.7.48"/>
    </reaction>
</comment>
<evidence type="ECO:0000313" key="12">
    <source>
        <dbReference type="Proteomes" id="UP000681460"/>
    </source>
</evidence>
<keyword evidence="9" id="KW-0479">Metal-binding</keyword>
<evidence type="ECO:0000256" key="3">
    <source>
        <dbReference type="ARBA" id="ARBA00022679"/>
    </source>
</evidence>
<dbReference type="GO" id="GO:0000166">
    <property type="term" value="F:nucleotide binding"/>
    <property type="evidence" value="ECO:0007669"/>
    <property type="project" value="UniProtKB-KW"/>
</dbReference>
<name>A0A8S5L3W1_9VIRU</name>
<dbReference type="Proteomes" id="UP000681460">
    <property type="component" value="Segment"/>
</dbReference>
<dbReference type="PROSITE" id="PS50522">
    <property type="entry name" value="RDRP_PHAGE"/>
    <property type="match status" value="1"/>
</dbReference>
<evidence type="ECO:0000259" key="10">
    <source>
        <dbReference type="PROSITE" id="PS50522"/>
    </source>
</evidence>
<keyword evidence="9" id="KW-0460">Magnesium</keyword>
<gene>
    <name evidence="11" type="primary">SRR5466725_15_3</name>
</gene>
<dbReference type="GO" id="GO:0039694">
    <property type="term" value="P:viral RNA genome replication"/>
    <property type="evidence" value="ECO:0007669"/>
    <property type="project" value="InterPro"/>
</dbReference>
<protein>
    <recommendedName>
        <fullName evidence="1">RNA-directed RNA polymerase</fullName>
        <ecNumber evidence="1">2.7.7.48</ecNumber>
    </recommendedName>
    <alternativeName>
        <fullName evidence="7">RNA replicase beta chain</fullName>
    </alternativeName>
</protein>
<evidence type="ECO:0000256" key="1">
    <source>
        <dbReference type="ARBA" id="ARBA00012494"/>
    </source>
</evidence>